<dbReference type="PATRIC" id="fig|1543721.4.peg.807"/>
<dbReference type="Pfam" id="PF11736">
    <property type="entry name" value="DUF3299"/>
    <property type="match status" value="1"/>
</dbReference>
<evidence type="ECO:0000313" key="2">
    <source>
        <dbReference type="Proteomes" id="UP000034410"/>
    </source>
</evidence>
<dbReference type="Gene3D" id="2.40.50.870">
    <property type="entry name" value="Protein of unknown function (DUF3299)"/>
    <property type="match status" value="1"/>
</dbReference>
<evidence type="ECO:0008006" key="3">
    <source>
        <dbReference type="Google" id="ProtNLM"/>
    </source>
</evidence>
<reference evidence="1 2" key="1">
    <citation type="journal article" date="2015" name="Genome Announc.">
        <title>Complete Genome Sequence of Sedimenticola thiotaurini Strain SIP-G1, a Polyphosphate- and Polyhydroxyalkanoate-Accumulating Sulfur-Oxidizing Gammaproteobacterium Isolated from Salt Marsh Sediments.</title>
        <authorList>
            <person name="Flood B.E."/>
            <person name="Jones D.S."/>
            <person name="Bailey J.V."/>
        </authorList>
    </citation>
    <scope>NUCLEOTIDE SEQUENCE [LARGE SCALE GENOMIC DNA]</scope>
    <source>
        <strain evidence="1 2">SIP-G1</strain>
    </source>
</reference>
<protein>
    <recommendedName>
        <fullName evidence="3">DUF3299 domain-containing protein</fullName>
    </recommendedName>
</protein>
<accession>A0A0F7K459</accession>
<dbReference type="InterPro" id="IPR021727">
    <property type="entry name" value="DUF3299"/>
</dbReference>
<dbReference type="Proteomes" id="UP000034410">
    <property type="component" value="Chromosome"/>
</dbReference>
<keyword evidence="2" id="KW-1185">Reference proteome</keyword>
<organism evidence="1 2">
    <name type="scientific">Sedimenticola thiotaurini</name>
    <dbReference type="NCBI Taxonomy" id="1543721"/>
    <lineage>
        <taxon>Bacteria</taxon>
        <taxon>Pseudomonadati</taxon>
        <taxon>Pseudomonadota</taxon>
        <taxon>Gammaproteobacteria</taxon>
        <taxon>Chromatiales</taxon>
        <taxon>Sedimenticolaceae</taxon>
        <taxon>Sedimenticola</taxon>
    </lineage>
</organism>
<dbReference type="AlphaFoldDB" id="A0A0F7K459"/>
<evidence type="ECO:0000313" key="1">
    <source>
        <dbReference type="EMBL" id="AKH22030.1"/>
    </source>
</evidence>
<sequence>MFITALVAAGNLGAAENGVEELEWAELVPEGYSPDALLEQYQEKYNIDELSDDDPLITELQAKLKELWNSAPINTALNGKTVKLPGFVVPLEGDGQRTSEFLLVPYYGACIHVPPPPANQTVYVTVQEKQGVEIRKLFDTVWVTGVINAEKLSTDIADAGYTLHASKVEPYE</sequence>
<dbReference type="KEGG" id="seds:AAY24_03860"/>
<proteinExistence type="predicted"/>
<name>A0A0F7K459_9GAMM</name>
<dbReference type="EMBL" id="CP011412">
    <property type="protein sequence ID" value="AKH22030.1"/>
    <property type="molecule type" value="Genomic_DNA"/>
</dbReference>
<gene>
    <name evidence="1" type="ORF">AAY24_03860</name>
</gene>